<dbReference type="EMBL" id="JYDU01001323">
    <property type="protein sequence ID" value="KRX69442.1"/>
    <property type="molecule type" value="Genomic_DNA"/>
</dbReference>
<proteinExistence type="predicted"/>
<evidence type="ECO:0000313" key="2">
    <source>
        <dbReference type="Proteomes" id="UP000054815"/>
    </source>
</evidence>
<dbReference type="Proteomes" id="UP000054815">
    <property type="component" value="Unassembled WGS sequence"/>
</dbReference>
<comment type="caution">
    <text evidence="1">The sequence shown here is derived from an EMBL/GenBank/DDBJ whole genome shotgun (WGS) entry which is preliminary data.</text>
</comment>
<gene>
    <name evidence="1" type="ORF">T4E_7936</name>
</gene>
<organism evidence="1 2">
    <name type="scientific">Trichinella pseudospiralis</name>
    <name type="common">Parasitic roundworm</name>
    <dbReference type="NCBI Taxonomy" id="6337"/>
    <lineage>
        <taxon>Eukaryota</taxon>
        <taxon>Metazoa</taxon>
        <taxon>Ecdysozoa</taxon>
        <taxon>Nematoda</taxon>
        <taxon>Enoplea</taxon>
        <taxon>Dorylaimia</taxon>
        <taxon>Trichinellida</taxon>
        <taxon>Trichinellidae</taxon>
        <taxon>Trichinella</taxon>
    </lineage>
</organism>
<accession>A0A0V0W112</accession>
<name>A0A0V0W112_TRIPS</name>
<sequence length="33" mass="3825">MFSKVPWYCPVLLSGSAPNGAIQRRDHLFQFCR</sequence>
<dbReference type="AlphaFoldDB" id="A0A0V0W112"/>
<reference evidence="1 2" key="1">
    <citation type="submission" date="2015-01" db="EMBL/GenBank/DDBJ databases">
        <title>Evolution of Trichinella species and genotypes.</title>
        <authorList>
            <person name="Korhonen P.K."/>
            <person name="Edoardo P."/>
            <person name="Giuseppe L.R."/>
            <person name="Gasser R.B."/>
        </authorList>
    </citation>
    <scope>NUCLEOTIDE SEQUENCE [LARGE SCALE GENOMIC DNA]</scope>
    <source>
        <strain evidence="1">ISS141</strain>
    </source>
</reference>
<protein>
    <submittedName>
        <fullName evidence="1">Uncharacterized protein</fullName>
    </submittedName>
</protein>
<evidence type="ECO:0000313" key="1">
    <source>
        <dbReference type="EMBL" id="KRX69442.1"/>
    </source>
</evidence>